<dbReference type="SMART" id="SM00052">
    <property type="entry name" value="EAL"/>
    <property type="match status" value="1"/>
</dbReference>
<dbReference type="InterPro" id="IPR029787">
    <property type="entry name" value="Nucleotide_cyclase"/>
</dbReference>
<dbReference type="PROSITE" id="PS50883">
    <property type="entry name" value="EAL"/>
    <property type="match status" value="1"/>
</dbReference>
<dbReference type="SUPFAM" id="SSF55073">
    <property type="entry name" value="Nucleotide cyclase"/>
    <property type="match status" value="1"/>
</dbReference>
<gene>
    <name evidence="3" type="ORF">ACJDU8_21305</name>
</gene>
<dbReference type="InterPro" id="IPR050706">
    <property type="entry name" value="Cyclic-di-GMP_PDE-like"/>
</dbReference>
<dbReference type="CDD" id="cd01948">
    <property type="entry name" value="EAL"/>
    <property type="match status" value="1"/>
</dbReference>
<reference evidence="3 4" key="1">
    <citation type="submission" date="2024-11" db="EMBL/GenBank/DDBJ databases">
        <authorList>
            <person name="Heng Y.C."/>
            <person name="Lim A.C.H."/>
            <person name="Lee J.K.Y."/>
            <person name="Kittelmann S."/>
        </authorList>
    </citation>
    <scope>NUCLEOTIDE SEQUENCE [LARGE SCALE GENOMIC DNA]</scope>
    <source>
        <strain evidence="3 4">WILCCON 0269</strain>
    </source>
</reference>
<protein>
    <submittedName>
        <fullName evidence="3">Bifunctional diguanylate cyclase/phosphodiesterase</fullName>
    </submittedName>
</protein>
<evidence type="ECO:0000313" key="4">
    <source>
        <dbReference type="Proteomes" id="UP001623660"/>
    </source>
</evidence>
<dbReference type="InterPro" id="IPR043128">
    <property type="entry name" value="Rev_trsase/Diguanyl_cyclase"/>
</dbReference>
<dbReference type="EMBL" id="JBJHZX010000046">
    <property type="protein sequence ID" value="MFL0198081.1"/>
    <property type="molecule type" value="Genomic_DNA"/>
</dbReference>
<dbReference type="CDD" id="cd01949">
    <property type="entry name" value="GGDEF"/>
    <property type="match status" value="1"/>
</dbReference>
<dbReference type="RefSeq" id="WP_406794189.1">
    <property type="nucleotide sequence ID" value="NZ_JBJHZX010000046.1"/>
</dbReference>
<dbReference type="InterPro" id="IPR035919">
    <property type="entry name" value="EAL_sf"/>
</dbReference>
<organism evidence="3 4">
    <name type="scientific">Candidatus Clostridium eludens</name>
    <dbReference type="NCBI Taxonomy" id="3381663"/>
    <lineage>
        <taxon>Bacteria</taxon>
        <taxon>Bacillati</taxon>
        <taxon>Bacillota</taxon>
        <taxon>Clostridia</taxon>
        <taxon>Eubacteriales</taxon>
        <taxon>Clostridiaceae</taxon>
        <taxon>Clostridium</taxon>
    </lineage>
</organism>
<dbReference type="SUPFAM" id="SSF55785">
    <property type="entry name" value="PYP-like sensor domain (PAS domain)"/>
    <property type="match status" value="1"/>
</dbReference>
<keyword evidence="4" id="KW-1185">Reference proteome</keyword>
<dbReference type="SMART" id="SM00267">
    <property type="entry name" value="GGDEF"/>
    <property type="match status" value="1"/>
</dbReference>
<dbReference type="SUPFAM" id="SSF141868">
    <property type="entry name" value="EAL domain-like"/>
    <property type="match status" value="1"/>
</dbReference>
<dbReference type="PANTHER" id="PTHR33121:SF70">
    <property type="entry name" value="SIGNALING PROTEIN YKOW"/>
    <property type="match status" value="1"/>
</dbReference>
<dbReference type="PANTHER" id="PTHR33121">
    <property type="entry name" value="CYCLIC DI-GMP PHOSPHODIESTERASE PDEF"/>
    <property type="match status" value="1"/>
</dbReference>
<comment type="caution">
    <text evidence="3">The sequence shown here is derived from an EMBL/GenBank/DDBJ whole genome shotgun (WGS) entry which is preliminary data.</text>
</comment>
<dbReference type="NCBIfam" id="TIGR00254">
    <property type="entry name" value="GGDEF"/>
    <property type="match status" value="1"/>
</dbReference>
<dbReference type="Pfam" id="PF00990">
    <property type="entry name" value="GGDEF"/>
    <property type="match status" value="1"/>
</dbReference>
<dbReference type="PROSITE" id="PS50887">
    <property type="entry name" value="GGDEF"/>
    <property type="match status" value="1"/>
</dbReference>
<evidence type="ECO:0000259" key="2">
    <source>
        <dbReference type="PROSITE" id="PS50887"/>
    </source>
</evidence>
<dbReference type="InterPro" id="IPR001633">
    <property type="entry name" value="EAL_dom"/>
</dbReference>
<evidence type="ECO:0000313" key="3">
    <source>
        <dbReference type="EMBL" id="MFL0198081.1"/>
    </source>
</evidence>
<dbReference type="Proteomes" id="UP001623660">
    <property type="component" value="Unassembled WGS sequence"/>
</dbReference>
<dbReference type="Gene3D" id="3.20.20.450">
    <property type="entry name" value="EAL domain"/>
    <property type="match status" value="1"/>
</dbReference>
<dbReference type="Pfam" id="PF00563">
    <property type="entry name" value="EAL"/>
    <property type="match status" value="1"/>
</dbReference>
<evidence type="ECO:0000259" key="1">
    <source>
        <dbReference type="PROSITE" id="PS50883"/>
    </source>
</evidence>
<accession>A0ABW8SSF6</accession>
<proteinExistence type="predicted"/>
<feature type="domain" description="EAL" evidence="1">
    <location>
        <begin position="307"/>
        <end position="560"/>
    </location>
</feature>
<feature type="domain" description="GGDEF" evidence="2">
    <location>
        <begin position="165"/>
        <end position="298"/>
    </location>
</feature>
<dbReference type="Gene3D" id="3.30.70.270">
    <property type="match status" value="1"/>
</dbReference>
<dbReference type="InterPro" id="IPR000160">
    <property type="entry name" value="GGDEF_dom"/>
</dbReference>
<dbReference type="Gene3D" id="3.30.450.20">
    <property type="entry name" value="PAS domain"/>
    <property type="match status" value="1"/>
</dbReference>
<dbReference type="InterPro" id="IPR035965">
    <property type="entry name" value="PAS-like_dom_sf"/>
</dbReference>
<sequence length="560" mass="65390">MNKLYKYDSERMECDEIYKRALNGANYAIWEWNMDTSEIFISEKTKEIIGNNFLNVKTMPEFINSIAYEEDKALAINDLYDYINGKKSFYQSTFRIKNKKLKWVLFKGKILKTETECFRVFSGIMSEVNQHKLIENWDTLTNIPNRIFLLKKLYNSIKVAKFCNKKGVFIYINIDNFRSLNTAFGHNFGDLILIIFTQTITRLLNNNGEIGRLGGDEFGILIHEFNTIRDVKKICHKIHECLKNPFKIMNHEIYITISMGLVVFPQHSSDIYELLKFSNFAMNNSKYKGKNQYTFFHKKIFDIYYRKILIENELKDSIDNDELEIYYQPQIDVSNNRMVGIESLLRWNNKKLGSIPPGEFIPIIENNGYIIKIGNWVLDKVIYTIHKWKEKGYKIDRVAVNISPVQLRTKDFKANLLNMCTKYNISPSLLELEITEGTLLEICKDNIKIFNELIESNINIALDDFGSKYSSLSYLVALPINTLKIDKLFVDNIQNEKNKIVIKSMADLSRALNCKIIIEGVETKEQVDILNDLGCNIIQGYYFSKPLSEKEFENLLTNSR</sequence>
<name>A0ABW8SSF6_9CLOT</name>